<dbReference type="InterPro" id="IPR023346">
    <property type="entry name" value="Lysozyme-like_dom_sf"/>
</dbReference>
<evidence type="ECO:0000313" key="3">
    <source>
        <dbReference type="EMBL" id="QRN54436.1"/>
    </source>
</evidence>
<dbReference type="SUPFAM" id="SSF53955">
    <property type="entry name" value="Lysozyme-like"/>
    <property type="match status" value="1"/>
</dbReference>
<dbReference type="EMBL" id="CP064030">
    <property type="protein sequence ID" value="QRN54436.1"/>
    <property type="molecule type" value="Genomic_DNA"/>
</dbReference>
<keyword evidence="4" id="KW-1185">Reference proteome</keyword>
<feature type="region of interest" description="Disordered" evidence="1">
    <location>
        <begin position="13"/>
        <end position="44"/>
    </location>
</feature>
<dbReference type="Pfam" id="PF01464">
    <property type="entry name" value="SLT"/>
    <property type="match status" value="1"/>
</dbReference>
<dbReference type="InterPro" id="IPR008258">
    <property type="entry name" value="Transglycosylase_SLT_dom_1"/>
</dbReference>
<protein>
    <submittedName>
        <fullName evidence="3">Transglycosylase SLT domain-containing protein</fullName>
    </submittedName>
</protein>
<gene>
    <name evidence="3" type="ORF">ISN74_03400</name>
</gene>
<dbReference type="RefSeq" id="WP_188797406.1">
    <property type="nucleotide sequence ID" value="NZ_BMIZ01000001.1"/>
</dbReference>
<name>A0ABX7GWR4_9GAMM</name>
<dbReference type="Gene3D" id="1.10.530.10">
    <property type="match status" value="1"/>
</dbReference>
<evidence type="ECO:0000259" key="2">
    <source>
        <dbReference type="Pfam" id="PF01464"/>
    </source>
</evidence>
<organism evidence="3 4">
    <name type="scientific">Dyella caseinilytica</name>
    <dbReference type="NCBI Taxonomy" id="1849581"/>
    <lineage>
        <taxon>Bacteria</taxon>
        <taxon>Pseudomonadati</taxon>
        <taxon>Pseudomonadota</taxon>
        <taxon>Gammaproteobacteria</taxon>
        <taxon>Lysobacterales</taxon>
        <taxon>Rhodanobacteraceae</taxon>
        <taxon>Dyella</taxon>
    </lineage>
</organism>
<evidence type="ECO:0000256" key="1">
    <source>
        <dbReference type="SAM" id="MobiDB-lite"/>
    </source>
</evidence>
<accession>A0ABX7GWR4</accession>
<dbReference type="Proteomes" id="UP000663181">
    <property type="component" value="Chromosome"/>
</dbReference>
<feature type="domain" description="Transglycosylase SLT" evidence="2">
    <location>
        <begin position="246"/>
        <end position="364"/>
    </location>
</feature>
<evidence type="ECO:0000313" key="4">
    <source>
        <dbReference type="Proteomes" id="UP000663181"/>
    </source>
</evidence>
<proteinExistence type="predicted"/>
<sequence length="418" mass="45188">MLLLQATFDLNDEAPSLRQRRASGPGPLRPAQTDTGTAHVRPRRQASQRILLCAPATFRGQRTGAIPLPAGGQRILFVDPQGWATRRRTPISAIPLSGSPYLARPLRMRYVAYTTSLPRAAGDMSTVLLAAQRHVKAYRQPTANTLAMAAGTAVVAIVTHYWHSQALPPIVTSLAIESPRLTVALPPPPMIDAPHLVARLSRRTSLPVTTTPLLSGNDLQRLVMASPVQTVRGDGFDLDIASPKSLWAAAGARYRIDPLLIYAVALVESKSAQADGSITPSPWVVRVNGRMHKGSRGDAERAIQMARRMALPVQDVGIMQVYYPVHRDIEPDPIALLNPVRNIEVGTGLLHKAMQQSRDPVLRIGYYHSHDTALARGYGQAVLSVYRGLKIAMAKSSSANAVAMARVPTDTPVTRTGG</sequence>
<reference evidence="3 4" key="1">
    <citation type="submission" date="2020-10" db="EMBL/GenBank/DDBJ databases">
        <title>Phylogeny of dyella-like bacteria.</title>
        <authorList>
            <person name="Fu J."/>
        </authorList>
    </citation>
    <scope>NUCLEOTIDE SEQUENCE [LARGE SCALE GENOMIC DNA]</scope>
    <source>
        <strain evidence="3 4">DHOB09</strain>
    </source>
</reference>